<dbReference type="Proteomes" id="UP000789901">
    <property type="component" value="Unassembled WGS sequence"/>
</dbReference>
<name>A0ABN7XIM6_GIGMA</name>
<accession>A0ABN7XIM6</accession>
<evidence type="ECO:0000313" key="2">
    <source>
        <dbReference type="Proteomes" id="UP000789901"/>
    </source>
</evidence>
<keyword evidence="2" id="KW-1185">Reference proteome</keyword>
<feature type="non-terminal residue" evidence="1">
    <location>
        <position position="70"/>
    </location>
</feature>
<reference evidence="1 2" key="1">
    <citation type="submission" date="2021-06" db="EMBL/GenBank/DDBJ databases">
        <authorList>
            <person name="Kallberg Y."/>
            <person name="Tangrot J."/>
            <person name="Rosling A."/>
        </authorList>
    </citation>
    <scope>NUCLEOTIDE SEQUENCE [LARGE SCALE GENOMIC DNA]</scope>
    <source>
        <strain evidence="1 2">120-4 pot B 10/14</strain>
    </source>
</reference>
<gene>
    <name evidence="1" type="ORF">GMARGA_LOCUS43266</name>
</gene>
<dbReference type="EMBL" id="CAJVQB010138010">
    <property type="protein sequence ID" value="CAG8854445.1"/>
    <property type="molecule type" value="Genomic_DNA"/>
</dbReference>
<sequence length="70" mass="8029">MDISSRISSYFSNTEIEAWDYMGCLEYLAKPGPQFIIELEKNLIANLKKRYVNFSPCSHILMASQNIPTP</sequence>
<organism evidence="1 2">
    <name type="scientific">Gigaspora margarita</name>
    <dbReference type="NCBI Taxonomy" id="4874"/>
    <lineage>
        <taxon>Eukaryota</taxon>
        <taxon>Fungi</taxon>
        <taxon>Fungi incertae sedis</taxon>
        <taxon>Mucoromycota</taxon>
        <taxon>Glomeromycotina</taxon>
        <taxon>Glomeromycetes</taxon>
        <taxon>Diversisporales</taxon>
        <taxon>Gigasporaceae</taxon>
        <taxon>Gigaspora</taxon>
    </lineage>
</organism>
<proteinExistence type="predicted"/>
<comment type="caution">
    <text evidence="1">The sequence shown here is derived from an EMBL/GenBank/DDBJ whole genome shotgun (WGS) entry which is preliminary data.</text>
</comment>
<evidence type="ECO:0000313" key="1">
    <source>
        <dbReference type="EMBL" id="CAG8854445.1"/>
    </source>
</evidence>
<protein>
    <submittedName>
        <fullName evidence="1">5827_t:CDS:1</fullName>
    </submittedName>
</protein>